<sequence length="296" mass="32836">MSAVFFTDGVAVDADTLVVSAGLTDAPASRLYVKLAGTWLRHDVVDDFLISVAHHHGLVCALGRQGHVSWAGEWERPLTPWRIRGRFREYVITEAEARGPLERVRAVDGAFFACGRGGQFYRVQSGSWLRLERGLDPWRENAFLDLDGFARDDLYVVGMDGVAAHFDGSRWRYLHPPTRAHLYAVRCLSRGEVVVAGAEGTLYRGGRHGWRALQRGTTAESFWSICAYGQKLYLTSGLHGLHTYARGTFSDVTPGMHRPLTHRLDAAGDVLWSVGPRSLLRFDGTTWSEPAGPDAK</sequence>
<reference evidence="1 2" key="1">
    <citation type="submission" date="2021-02" db="EMBL/GenBank/DDBJ databases">
        <title>De Novo genome assembly of isolated myxobacteria.</title>
        <authorList>
            <person name="Stevens D.C."/>
        </authorList>
    </citation>
    <scope>NUCLEOTIDE SEQUENCE [LARGE SCALE GENOMIC DNA]</scope>
    <source>
        <strain evidence="2">SCPEA02</strain>
    </source>
</reference>
<dbReference type="Proteomes" id="UP000662747">
    <property type="component" value="Chromosome"/>
</dbReference>
<evidence type="ECO:0000313" key="2">
    <source>
        <dbReference type="Proteomes" id="UP000662747"/>
    </source>
</evidence>
<accession>A0ABX7NKZ6</accession>
<organism evidence="1 2">
    <name type="scientific">Pyxidicoccus parkwayensis</name>
    <dbReference type="NCBI Taxonomy" id="2813578"/>
    <lineage>
        <taxon>Bacteria</taxon>
        <taxon>Pseudomonadati</taxon>
        <taxon>Myxococcota</taxon>
        <taxon>Myxococcia</taxon>
        <taxon>Myxococcales</taxon>
        <taxon>Cystobacterineae</taxon>
        <taxon>Myxococcaceae</taxon>
        <taxon>Pyxidicoccus</taxon>
    </lineage>
</organism>
<dbReference type="RefSeq" id="WP_206721110.1">
    <property type="nucleotide sequence ID" value="NZ_CP071090.1"/>
</dbReference>
<keyword evidence="2" id="KW-1185">Reference proteome</keyword>
<dbReference type="EMBL" id="CP071090">
    <property type="protein sequence ID" value="QSQ19526.1"/>
    <property type="molecule type" value="Genomic_DNA"/>
</dbReference>
<proteinExistence type="predicted"/>
<evidence type="ECO:0000313" key="1">
    <source>
        <dbReference type="EMBL" id="QSQ19526.1"/>
    </source>
</evidence>
<name>A0ABX7NKZ6_9BACT</name>
<gene>
    <name evidence="1" type="ORF">JY651_29935</name>
</gene>
<protein>
    <submittedName>
        <fullName evidence="1">Uncharacterized protein</fullName>
    </submittedName>
</protein>